<evidence type="ECO:0000256" key="1">
    <source>
        <dbReference type="SAM" id="MobiDB-lite"/>
    </source>
</evidence>
<evidence type="ECO:0000313" key="4">
    <source>
        <dbReference type="Proteomes" id="UP001138751"/>
    </source>
</evidence>
<protein>
    <recommendedName>
        <fullName evidence="5">UrcA family protein</fullName>
    </recommendedName>
</protein>
<evidence type="ECO:0008006" key="5">
    <source>
        <dbReference type="Google" id="ProtNLM"/>
    </source>
</evidence>
<evidence type="ECO:0000256" key="2">
    <source>
        <dbReference type="SAM" id="SignalP"/>
    </source>
</evidence>
<sequence>MTTRRVAGAKRAGGAAAVLLAGMLGAVPARGQSDTPEVAGGGNGAATSIPCTEINNRAMEATLVIRQHASALSVGFEPEARPQAIQMLAWLDQWAGRLRGFVELGEYSMCLDDGDTETYRRALVSAQRIANQARDDLLRPVRAPQQQQQQQQQQRPRRP</sequence>
<keyword evidence="2" id="KW-0732">Signal</keyword>
<reference evidence="3" key="1">
    <citation type="submission" date="2020-01" db="EMBL/GenBank/DDBJ databases">
        <authorList>
            <person name="Rat A."/>
        </authorList>
    </citation>
    <scope>NUCLEOTIDE SEQUENCE</scope>
    <source>
        <strain evidence="3">LMG 31231</strain>
    </source>
</reference>
<feature type="compositionally biased region" description="Low complexity" evidence="1">
    <location>
        <begin position="144"/>
        <end position="159"/>
    </location>
</feature>
<organism evidence="3 4">
    <name type="scientific">Neoroseomonas soli</name>
    <dbReference type="NCBI Taxonomy" id="1081025"/>
    <lineage>
        <taxon>Bacteria</taxon>
        <taxon>Pseudomonadati</taxon>
        <taxon>Pseudomonadota</taxon>
        <taxon>Alphaproteobacteria</taxon>
        <taxon>Acetobacterales</taxon>
        <taxon>Acetobacteraceae</taxon>
        <taxon>Neoroseomonas</taxon>
    </lineage>
</organism>
<feature type="chain" id="PRO_5040932703" description="UrcA family protein" evidence="2">
    <location>
        <begin position="32"/>
        <end position="159"/>
    </location>
</feature>
<reference evidence="3" key="2">
    <citation type="journal article" date="2021" name="Syst. Appl. Microbiol.">
        <title>Roseomonas hellenica sp. nov., isolated from roots of wild-growing Alkanna tinctoria.</title>
        <authorList>
            <person name="Rat A."/>
            <person name="Naranjo H.D."/>
            <person name="Lebbe L."/>
            <person name="Cnockaert M."/>
            <person name="Krigas N."/>
            <person name="Grigoriadou K."/>
            <person name="Maloupa E."/>
            <person name="Willems A."/>
        </authorList>
    </citation>
    <scope>NUCLEOTIDE SEQUENCE</scope>
    <source>
        <strain evidence="3">LMG 31231</strain>
    </source>
</reference>
<feature type="region of interest" description="Disordered" evidence="1">
    <location>
        <begin position="137"/>
        <end position="159"/>
    </location>
</feature>
<name>A0A9X9WZL4_9PROT</name>
<dbReference type="AlphaFoldDB" id="A0A9X9WZL4"/>
<comment type="caution">
    <text evidence="3">The sequence shown here is derived from an EMBL/GenBank/DDBJ whole genome shotgun (WGS) entry which is preliminary data.</text>
</comment>
<evidence type="ECO:0000313" key="3">
    <source>
        <dbReference type="EMBL" id="MBR0672593.1"/>
    </source>
</evidence>
<accession>A0A9X9WZL4</accession>
<proteinExistence type="predicted"/>
<keyword evidence="4" id="KW-1185">Reference proteome</keyword>
<dbReference type="RefSeq" id="WP_211863007.1">
    <property type="nucleotide sequence ID" value="NZ_JAAEDM010000044.1"/>
</dbReference>
<gene>
    <name evidence="3" type="ORF">GXW76_15545</name>
</gene>
<feature type="signal peptide" evidence="2">
    <location>
        <begin position="1"/>
        <end position="31"/>
    </location>
</feature>
<dbReference type="EMBL" id="JAAEDM010000044">
    <property type="protein sequence ID" value="MBR0672593.1"/>
    <property type="molecule type" value="Genomic_DNA"/>
</dbReference>
<dbReference type="Proteomes" id="UP001138751">
    <property type="component" value="Unassembled WGS sequence"/>
</dbReference>